<dbReference type="GO" id="GO:0005634">
    <property type="term" value="C:nucleus"/>
    <property type="evidence" value="ECO:0007669"/>
    <property type="project" value="UniProtKB-SubCell"/>
</dbReference>
<keyword evidence="6" id="KW-1185">Reference proteome</keyword>
<reference evidence="6" key="1">
    <citation type="journal article" date="2023" name="bioRxiv">
        <title>Complete genome of the Medicago anthracnose fungus, Colletotrichum destructivum, reveals a mini-chromosome-like region within a core chromosome.</title>
        <authorList>
            <person name="Lapalu N."/>
            <person name="Simon A."/>
            <person name="Lu A."/>
            <person name="Plaumann P.-L."/>
            <person name="Amselem J."/>
            <person name="Pigne S."/>
            <person name="Auger A."/>
            <person name="Koch C."/>
            <person name="Dallery J.-F."/>
            <person name="O'Connell R.J."/>
        </authorList>
    </citation>
    <scope>NUCLEOTIDE SEQUENCE [LARGE SCALE GENOMIC DNA]</scope>
    <source>
        <strain evidence="6">CBS 520.97</strain>
    </source>
</reference>
<dbReference type="GO" id="GO:0000976">
    <property type="term" value="F:transcription cis-regulatory region binding"/>
    <property type="evidence" value="ECO:0007669"/>
    <property type="project" value="TreeGrafter"/>
</dbReference>
<name>A0AAX4HZW9_9PEZI</name>
<feature type="region of interest" description="Disordered" evidence="3">
    <location>
        <begin position="50"/>
        <end position="163"/>
    </location>
</feature>
<keyword evidence="5" id="KW-0238">DNA-binding</keyword>
<accession>A0AAX4HZW9</accession>
<dbReference type="CDD" id="cd00067">
    <property type="entry name" value="GAL4"/>
    <property type="match status" value="1"/>
</dbReference>
<evidence type="ECO:0000259" key="4">
    <source>
        <dbReference type="PROSITE" id="PS50048"/>
    </source>
</evidence>
<dbReference type="GO" id="GO:0045944">
    <property type="term" value="P:positive regulation of transcription by RNA polymerase II"/>
    <property type="evidence" value="ECO:0007669"/>
    <property type="project" value="TreeGrafter"/>
</dbReference>
<dbReference type="InterPro" id="IPR001138">
    <property type="entry name" value="Zn2Cys6_DnaBD"/>
</dbReference>
<dbReference type="PANTHER" id="PTHR37534">
    <property type="entry name" value="TRANSCRIPTIONAL ACTIVATOR PROTEIN UGA3"/>
    <property type="match status" value="1"/>
</dbReference>
<dbReference type="GO" id="GO:0000981">
    <property type="term" value="F:DNA-binding transcription factor activity, RNA polymerase II-specific"/>
    <property type="evidence" value="ECO:0007669"/>
    <property type="project" value="InterPro"/>
</dbReference>
<sequence length="606" mass="64760">MPILRVRTGCNSCRRRKKKCDETKPVCRGCARNGLPCVWPAILAASARKQAERPAATTHAAANRRAQTPTGSSSEKSRTACGGDEGVEPPRQVRSRRTAASSPSDGPAPSSISSTSPAASSISSLSLVPTSNSGAGAVSAGGPADAVIDGGGPTPSVPLGEDFHFDIDNLGGWHLDQEFSNSLPNPTRFAASPSAPDVGTTRPQQSLPTAPPSLFRSLSLFPPRMSGVSFELLGHYISVTSPSMDNGSKKTDNPFSVILIPLAFNSDLILELILTQSAVHRAAKTLNDGDLVASNYYHRSLQVLRQDIIRAGDGEGQEALTLAVGALIMCFIETAKGDMNGTVFDHLLAARSLLSSLLSKSAGVHVSLLDFLVEYYVYTATLSLVSLDARVGPQSLISAELETFAHGLVAKSYVGSLCGCWLRLLLQIPTIFRLAHGILADDGNSPRALTADDTMLFARVYSAIEAWQPDSSVSQDVATAGRIFQSALLIYLYTILDTSLPSANGCYATSRELAVNDAFIHFDQLSPDARINTSLCWPIVIIGTCVADEERRAVLRTRLRTMFATIGLGNIHKTSLLLERIWGMGGINPWSICHVMQENQIWISLA</sequence>
<dbReference type="EMBL" id="CP137305">
    <property type="protein sequence ID" value="WQF76367.1"/>
    <property type="molecule type" value="Genomic_DNA"/>
</dbReference>
<dbReference type="RefSeq" id="XP_062773591.1">
    <property type="nucleotide sequence ID" value="XM_062917540.1"/>
</dbReference>
<dbReference type="InterPro" id="IPR036864">
    <property type="entry name" value="Zn2-C6_fun-type_DNA-bd_sf"/>
</dbReference>
<evidence type="ECO:0000256" key="3">
    <source>
        <dbReference type="SAM" id="MobiDB-lite"/>
    </source>
</evidence>
<dbReference type="AlphaFoldDB" id="A0AAX4HZW9"/>
<comment type="subcellular location">
    <subcellularLocation>
        <location evidence="1">Nucleus</location>
    </subcellularLocation>
</comment>
<feature type="region of interest" description="Disordered" evidence="3">
    <location>
        <begin position="181"/>
        <end position="211"/>
    </location>
</feature>
<organism evidence="5 6">
    <name type="scientific">Colletotrichum destructivum</name>
    <dbReference type="NCBI Taxonomy" id="34406"/>
    <lineage>
        <taxon>Eukaryota</taxon>
        <taxon>Fungi</taxon>
        <taxon>Dikarya</taxon>
        <taxon>Ascomycota</taxon>
        <taxon>Pezizomycotina</taxon>
        <taxon>Sordariomycetes</taxon>
        <taxon>Hypocreomycetidae</taxon>
        <taxon>Glomerellales</taxon>
        <taxon>Glomerellaceae</taxon>
        <taxon>Colletotrichum</taxon>
        <taxon>Colletotrichum destructivum species complex</taxon>
    </lineage>
</organism>
<gene>
    <name evidence="5" type="ORF">CDEST_01381</name>
</gene>
<evidence type="ECO:0000256" key="2">
    <source>
        <dbReference type="ARBA" id="ARBA00023242"/>
    </source>
</evidence>
<dbReference type="GO" id="GO:0008270">
    <property type="term" value="F:zinc ion binding"/>
    <property type="evidence" value="ECO:0007669"/>
    <property type="project" value="InterPro"/>
</dbReference>
<dbReference type="PANTHER" id="PTHR37534:SF43">
    <property type="entry name" value="FINGER DOMAIN PROTEIN, PUTATIVE (AFU_ORTHOLOGUE AFUA_1G01850)-RELATED"/>
    <property type="match status" value="1"/>
</dbReference>
<evidence type="ECO:0000313" key="5">
    <source>
        <dbReference type="EMBL" id="WQF76367.1"/>
    </source>
</evidence>
<dbReference type="SMART" id="SM00066">
    <property type="entry name" value="GAL4"/>
    <property type="match status" value="1"/>
</dbReference>
<dbReference type="InterPro" id="IPR021858">
    <property type="entry name" value="Fun_TF"/>
</dbReference>
<protein>
    <submittedName>
        <fullName evidence="5">Zn(2)Cys(6) fungal-type DNA-binding domain, fungal transcription factor</fullName>
    </submittedName>
</protein>
<dbReference type="GeneID" id="87937884"/>
<dbReference type="SUPFAM" id="SSF57701">
    <property type="entry name" value="Zn2/Cys6 DNA-binding domain"/>
    <property type="match status" value="1"/>
</dbReference>
<dbReference type="PROSITE" id="PS50048">
    <property type="entry name" value="ZN2_CY6_FUNGAL_2"/>
    <property type="match status" value="1"/>
</dbReference>
<dbReference type="Pfam" id="PF11951">
    <property type="entry name" value="Fungal_trans_2"/>
    <property type="match status" value="1"/>
</dbReference>
<dbReference type="Pfam" id="PF00172">
    <property type="entry name" value="Zn_clus"/>
    <property type="match status" value="1"/>
</dbReference>
<feature type="compositionally biased region" description="Low complexity" evidence="3">
    <location>
        <begin position="53"/>
        <end position="68"/>
    </location>
</feature>
<feature type="domain" description="Zn(2)-C6 fungal-type" evidence="4">
    <location>
        <begin position="9"/>
        <end position="39"/>
    </location>
</feature>
<dbReference type="PROSITE" id="PS00463">
    <property type="entry name" value="ZN2_CY6_FUNGAL_1"/>
    <property type="match status" value="1"/>
</dbReference>
<proteinExistence type="predicted"/>
<dbReference type="KEGG" id="cdet:87937884"/>
<evidence type="ECO:0000256" key="1">
    <source>
        <dbReference type="ARBA" id="ARBA00004123"/>
    </source>
</evidence>
<feature type="compositionally biased region" description="Low complexity" evidence="3">
    <location>
        <begin position="99"/>
        <end position="147"/>
    </location>
</feature>
<keyword evidence="2" id="KW-0539">Nucleus</keyword>
<dbReference type="Proteomes" id="UP001322277">
    <property type="component" value="Chromosome 1"/>
</dbReference>
<evidence type="ECO:0000313" key="6">
    <source>
        <dbReference type="Proteomes" id="UP001322277"/>
    </source>
</evidence>
<dbReference type="Gene3D" id="4.10.240.10">
    <property type="entry name" value="Zn(2)-C6 fungal-type DNA-binding domain"/>
    <property type="match status" value="1"/>
</dbReference>